<evidence type="ECO:0000256" key="2">
    <source>
        <dbReference type="ARBA" id="ARBA00029447"/>
    </source>
</evidence>
<dbReference type="GO" id="GO:0006935">
    <property type="term" value="P:chemotaxis"/>
    <property type="evidence" value="ECO:0007669"/>
    <property type="project" value="UniProtKB-KW"/>
</dbReference>
<evidence type="ECO:0000259" key="6">
    <source>
        <dbReference type="PROSITE" id="PS50111"/>
    </source>
</evidence>
<dbReference type="Proteomes" id="UP000244956">
    <property type="component" value="Unassembled WGS sequence"/>
</dbReference>
<dbReference type="GO" id="GO:0004888">
    <property type="term" value="F:transmembrane signaling receptor activity"/>
    <property type="evidence" value="ECO:0007669"/>
    <property type="project" value="InterPro"/>
</dbReference>
<comment type="similarity">
    <text evidence="2">Belongs to the methyl-accepting chemotaxis (MCP) protein family.</text>
</comment>
<evidence type="ECO:0000313" key="8">
    <source>
        <dbReference type="EMBL" id="PWD99419.1"/>
    </source>
</evidence>
<dbReference type="RefSeq" id="WP_109264403.1">
    <property type="nucleotide sequence ID" value="NZ_QEWP01000007.1"/>
</dbReference>
<feature type="compositionally biased region" description="Basic and acidic residues" evidence="4">
    <location>
        <begin position="529"/>
        <end position="564"/>
    </location>
</feature>
<dbReference type="GO" id="GO:0007165">
    <property type="term" value="P:signal transduction"/>
    <property type="evidence" value="ECO:0007669"/>
    <property type="project" value="UniProtKB-KW"/>
</dbReference>
<reference evidence="8 9" key="1">
    <citation type="submission" date="2018-05" db="EMBL/GenBank/DDBJ databases">
        <title>Marinilabilia rubrum sp. nov., isolated from saltern sediment.</title>
        <authorList>
            <person name="Zhang R."/>
        </authorList>
    </citation>
    <scope>NUCLEOTIDE SEQUENCE [LARGE SCALE GENOMIC DNA]</scope>
    <source>
        <strain evidence="8 9">WTE16</strain>
    </source>
</reference>
<name>A0A2U2B8M1_9BACT</name>
<feature type="region of interest" description="Disordered" evidence="4">
    <location>
        <begin position="524"/>
        <end position="582"/>
    </location>
</feature>
<keyword evidence="5" id="KW-1133">Transmembrane helix</keyword>
<sequence>MKLKYNFNIAQKLIIGFGLILVVILINSVLTLGTLTRSKNLTNEVTSVYSPSTEKLGDLEMMVTQTKMLIKNWVYIDRQANTPDKLRLKEVHEQSMPQLKEDLLDISSEWEDQKDRENLEAVFHHIDSLFVMHKQIMGALNSFDAYDDPMVLFEVEPMVVEGGDVMQLSDQIIEEVADLSQDYLAKYEASLSDMNQTFSSFTWFTAIMSVILIAASLLIGFVLYSTIVKPLSKGVSFAQAFGKGDLTARVDVNQDDEIGILAKELGSMAQNLKSTVVSIKKNALDLVHNSKDLRDSSQQLSRGSADQAASAEEVSTSIEEMVANIDQNTDNAIQTEKITVETANEVNVANELSTEAVKAMEDISERITIISDIAFQTNILALNAAVEAARAGEHGRGFSVVAAEVRKLAEKSKVAADDIVSLVSKGLKVSKQAGEKSKMLVPDIEKTTQLIKEIAAASMEQKTGADQINQAMQQLNMITQENASSSDLLTQSSEQLSDLAANLQKAVSIFNIGEETEFKTTKIDTSSVADKKEKKETPVKKEEKKVKDEKSSSSKTPKKGDNKKPNLGNLGKEFDLDNYEKF</sequence>
<evidence type="ECO:0000256" key="3">
    <source>
        <dbReference type="PROSITE-ProRule" id="PRU00284"/>
    </source>
</evidence>
<dbReference type="SUPFAM" id="SSF58104">
    <property type="entry name" value="Methyl-accepting chemotaxis protein (MCP) signaling domain"/>
    <property type="match status" value="1"/>
</dbReference>
<dbReference type="Pfam" id="PF00672">
    <property type="entry name" value="HAMP"/>
    <property type="match status" value="1"/>
</dbReference>
<dbReference type="Gene3D" id="1.10.287.950">
    <property type="entry name" value="Methyl-accepting chemotaxis protein"/>
    <property type="match status" value="1"/>
</dbReference>
<protein>
    <submittedName>
        <fullName evidence="8">Methyl-accepting chemotaxis protein</fullName>
    </submittedName>
</protein>
<feature type="domain" description="Methyl-accepting transducer" evidence="6">
    <location>
        <begin position="282"/>
        <end position="497"/>
    </location>
</feature>
<dbReference type="SMART" id="SM00283">
    <property type="entry name" value="MA"/>
    <property type="match status" value="1"/>
</dbReference>
<organism evidence="8 9">
    <name type="scientific">Marinilabilia rubra</name>
    <dbReference type="NCBI Taxonomy" id="2162893"/>
    <lineage>
        <taxon>Bacteria</taxon>
        <taxon>Pseudomonadati</taxon>
        <taxon>Bacteroidota</taxon>
        <taxon>Bacteroidia</taxon>
        <taxon>Marinilabiliales</taxon>
        <taxon>Marinilabiliaceae</taxon>
        <taxon>Marinilabilia</taxon>
    </lineage>
</organism>
<dbReference type="PANTHER" id="PTHR43531">
    <property type="entry name" value="PROTEIN ICFG"/>
    <property type="match status" value="1"/>
</dbReference>
<dbReference type="PRINTS" id="PR00260">
    <property type="entry name" value="CHEMTRNSDUCR"/>
</dbReference>
<dbReference type="InterPro" id="IPR051310">
    <property type="entry name" value="MCP_chemotaxis"/>
</dbReference>
<feature type="compositionally biased region" description="Basic and acidic residues" evidence="4">
    <location>
        <begin position="572"/>
        <end position="582"/>
    </location>
</feature>
<dbReference type="InterPro" id="IPR004090">
    <property type="entry name" value="Chemotax_Me-accpt_rcpt"/>
</dbReference>
<dbReference type="PANTHER" id="PTHR43531:SF11">
    <property type="entry name" value="METHYL-ACCEPTING CHEMOTAXIS PROTEIN 3"/>
    <property type="match status" value="1"/>
</dbReference>
<keyword evidence="5" id="KW-0812">Transmembrane</keyword>
<dbReference type="PROSITE" id="PS50111">
    <property type="entry name" value="CHEMOTAXIS_TRANSDUC_2"/>
    <property type="match status" value="1"/>
</dbReference>
<keyword evidence="3" id="KW-0807">Transducer</keyword>
<comment type="caution">
    <text evidence="8">The sequence shown here is derived from an EMBL/GenBank/DDBJ whole genome shotgun (WGS) entry which is preliminary data.</text>
</comment>
<gene>
    <name evidence="8" type="ORF">DDZ16_10445</name>
</gene>
<feature type="domain" description="HAMP" evidence="7">
    <location>
        <begin position="225"/>
        <end position="277"/>
    </location>
</feature>
<accession>A0A2U2B8M1</accession>
<evidence type="ECO:0000256" key="1">
    <source>
        <dbReference type="ARBA" id="ARBA00022500"/>
    </source>
</evidence>
<keyword evidence="1" id="KW-0145">Chemotaxis</keyword>
<dbReference type="CDD" id="cd11386">
    <property type="entry name" value="MCP_signal"/>
    <property type="match status" value="1"/>
</dbReference>
<evidence type="ECO:0000259" key="7">
    <source>
        <dbReference type="PROSITE" id="PS50885"/>
    </source>
</evidence>
<dbReference type="InterPro" id="IPR004089">
    <property type="entry name" value="MCPsignal_dom"/>
</dbReference>
<evidence type="ECO:0000256" key="5">
    <source>
        <dbReference type="SAM" id="Phobius"/>
    </source>
</evidence>
<dbReference type="AlphaFoldDB" id="A0A2U2B8M1"/>
<dbReference type="GO" id="GO:0005886">
    <property type="term" value="C:plasma membrane"/>
    <property type="evidence" value="ECO:0007669"/>
    <property type="project" value="TreeGrafter"/>
</dbReference>
<dbReference type="Pfam" id="PF00015">
    <property type="entry name" value="MCPsignal"/>
    <property type="match status" value="1"/>
</dbReference>
<evidence type="ECO:0000256" key="4">
    <source>
        <dbReference type="SAM" id="MobiDB-lite"/>
    </source>
</evidence>
<keyword evidence="9" id="KW-1185">Reference proteome</keyword>
<evidence type="ECO:0000313" key="9">
    <source>
        <dbReference type="Proteomes" id="UP000244956"/>
    </source>
</evidence>
<keyword evidence="5" id="KW-0472">Membrane</keyword>
<proteinExistence type="inferred from homology"/>
<dbReference type="EMBL" id="QEWP01000007">
    <property type="protein sequence ID" value="PWD99419.1"/>
    <property type="molecule type" value="Genomic_DNA"/>
</dbReference>
<dbReference type="InterPro" id="IPR003660">
    <property type="entry name" value="HAMP_dom"/>
</dbReference>
<dbReference type="PROSITE" id="PS50885">
    <property type="entry name" value="HAMP"/>
    <property type="match status" value="1"/>
</dbReference>
<feature type="transmembrane region" description="Helical" evidence="5">
    <location>
        <begin position="12"/>
        <end position="35"/>
    </location>
</feature>
<feature type="transmembrane region" description="Helical" evidence="5">
    <location>
        <begin position="201"/>
        <end position="224"/>
    </location>
</feature>
<dbReference type="OrthoDB" id="1112389at2"/>
<dbReference type="SMART" id="SM00304">
    <property type="entry name" value="HAMP"/>
    <property type="match status" value="1"/>
</dbReference>
<dbReference type="CDD" id="cd06225">
    <property type="entry name" value="HAMP"/>
    <property type="match status" value="1"/>
</dbReference>